<proteinExistence type="inferred from homology"/>
<dbReference type="Gene3D" id="2.30.40.10">
    <property type="entry name" value="Urease, subunit C, domain 1"/>
    <property type="match status" value="1"/>
</dbReference>
<evidence type="ECO:0000256" key="3">
    <source>
        <dbReference type="ARBA" id="ARBA00010286"/>
    </source>
</evidence>
<feature type="domain" description="Amidohydrolase-related" evidence="6">
    <location>
        <begin position="54"/>
        <end position="428"/>
    </location>
</feature>
<dbReference type="Gene3D" id="3.20.20.140">
    <property type="entry name" value="Metal-dependent hydrolases"/>
    <property type="match status" value="1"/>
</dbReference>
<dbReference type="PANTHER" id="PTHR43668:SF4">
    <property type="entry name" value="ALLANTOINASE"/>
    <property type="match status" value="1"/>
</dbReference>
<comment type="similarity">
    <text evidence="3">Belongs to the metallo-dependent hydrolases superfamily. DHOase family. Class I DHOase subfamily.</text>
</comment>
<dbReference type="CDD" id="cd01318">
    <property type="entry name" value="DHOase_IIb"/>
    <property type="match status" value="1"/>
</dbReference>
<dbReference type="PANTHER" id="PTHR43668">
    <property type="entry name" value="ALLANTOINASE"/>
    <property type="match status" value="1"/>
</dbReference>
<sequence>MNKILIKNARIVNEGRMFKGAVLIDRDKIEEVYEEAVPVAASGVQVIDAEGKLLLPGAIDDQVHFREPGLTHKGDIASESRAAVAGGITSFMDMPNTKPQTTSIADLEWKLQRGAETSLANYSFFFGGTNDNMDEIRKLDRSRVPGLKLFLGSSTGNMLVDKKESLERIFGEADMLIAIHAEKEEVIKRNIAYYTDMYGEDLDISFHSKIRSEEACYASSSEAVELATRLNSRLHILHLSTAKELTLLSNEIPLSEKKITGEVCVHHLWFHDGDYTQYGNRIKWNPSIKTLADRTALRNAVNDNTIDIVATDHAPHLLSEKEGSCLKAASGGPLVQHSLVGMLEMVAEGCFTYEKVVEKMAHMPADLFHIDRRGYIRPGYYADLVLVDPEKCWTVAPENILYKCVWSPFEGTTFHHSITQTFVNGQLVYDNGIVNDDVRGMEVRYN</sequence>
<evidence type="ECO:0000256" key="2">
    <source>
        <dbReference type="ARBA" id="ARBA00002368"/>
    </source>
</evidence>
<comment type="cofactor">
    <cofactor evidence="1">
        <name>Zn(2+)</name>
        <dbReference type="ChEBI" id="CHEBI:29105"/>
    </cofactor>
</comment>
<reference evidence="7 8" key="1">
    <citation type="submission" date="2020-08" db="EMBL/GenBank/DDBJ databases">
        <title>Genomic Encyclopedia of Type Strains, Phase IV (KMG-IV): sequencing the most valuable type-strain genomes for metagenomic binning, comparative biology and taxonomic classification.</title>
        <authorList>
            <person name="Goeker M."/>
        </authorList>
    </citation>
    <scope>NUCLEOTIDE SEQUENCE [LARGE SCALE GENOMIC DNA]</scope>
    <source>
        <strain evidence="7 8">DSM 102983</strain>
    </source>
</reference>
<comment type="function">
    <text evidence="2">Catalyzes the reversible cyclization of carbamoyl aspartate to dihydroorotate.</text>
</comment>
<dbReference type="InterPro" id="IPR006680">
    <property type="entry name" value="Amidohydro-rel"/>
</dbReference>
<dbReference type="Pfam" id="PF01979">
    <property type="entry name" value="Amidohydro_1"/>
    <property type="match status" value="1"/>
</dbReference>
<name>A0ABR6KIS9_9BACT</name>
<dbReference type="RefSeq" id="WP_183669702.1">
    <property type="nucleotide sequence ID" value="NZ_BMPB01000002.1"/>
</dbReference>
<organism evidence="7 8">
    <name type="scientific">Parabacteroides faecis</name>
    <dbReference type="NCBI Taxonomy" id="1217282"/>
    <lineage>
        <taxon>Bacteria</taxon>
        <taxon>Pseudomonadati</taxon>
        <taxon>Bacteroidota</taxon>
        <taxon>Bacteroidia</taxon>
        <taxon>Bacteroidales</taxon>
        <taxon>Tannerellaceae</taxon>
        <taxon>Parabacteroides</taxon>
    </lineage>
</organism>
<evidence type="ECO:0000256" key="1">
    <source>
        <dbReference type="ARBA" id="ARBA00001947"/>
    </source>
</evidence>
<dbReference type="InterPro" id="IPR032466">
    <property type="entry name" value="Metal_Hydrolase"/>
</dbReference>
<dbReference type="SUPFAM" id="SSF51556">
    <property type="entry name" value="Metallo-dependent hydrolases"/>
    <property type="match status" value="1"/>
</dbReference>
<dbReference type="InterPro" id="IPR002195">
    <property type="entry name" value="Dihydroorotase_CS"/>
</dbReference>
<dbReference type="GO" id="GO:0004151">
    <property type="term" value="F:dihydroorotase activity"/>
    <property type="evidence" value="ECO:0007669"/>
    <property type="project" value="UniProtKB-EC"/>
</dbReference>
<dbReference type="SUPFAM" id="SSF51338">
    <property type="entry name" value="Composite domain of metallo-dependent hydrolases"/>
    <property type="match status" value="1"/>
</dbReference>
<dbReference type="NCBIfam" id="NF006688">
    <property type="entry name" value="PRK09236.1"/>
    <property type="match status" value="1"/>
</dbReference>
<dbReference type="InterPro" id="IPR011059">
    <property type="entry name" value="Metal-dep_hydrolase_composite"/>
</dbReference>
<keyword evidence="5 7" id="KW-0378">Hydrolase</keyword>
<dbReference type="PROSITE" id="PS00483">
    <property type="entry name" value="DIHYDROOROTASE_2"/>
    <property type="match status" value="1"/>
</dbReference>
<keyword evidence="8" id="KW-1185">Reference proteome</keyword>
<dbReference type="InterPro" id="IPR050138">
    <property type="entry name" value="DHOase/Allantoinase_Hydrolase"/>
</dbReference>
<comment type="caution">
    <text evidence="7">The sequence shown here is derived from an EMBL/GenBank/DDBJ whole genome shotgun (WGS) entry which is preliminary data.</text>
</comment>
<evidence type="ECO:0000259" key="6">
    <source>
        <dbReference type="Pfam" id="PF01979"/>
    </source>
</evidence>
<evidence type="ECO:0000313" key="8">
    <source>
        <dbReference type="Proteomes" id="UP000533637"/>
    </source>
</evidence>
<dbReference type="Proteomes" id="UP000533637">
    <property type="component" value="Unassembled WGS sequence"/>
</dbReference>
<accession>A0ABR6KIS9</accession>
<evidence type="ECO:0000313" key="7">
    <source>
        <dbReference type="EMBL" id="MBB4621425.1"/>
    </source>
</evidence>
<protein>
    <submittedName>
        <fullName evidence="7">Dihydroorotase</fullName>
        <ecNumber evidence="7">3.5.2.3</ecNumber>
    </submittedName>
</protein>
<keyword evidence="4" id="KW-0479">Metal-binding</keyword>
<evidence type="ECO:0000256" key="5">
    <source>
        <dbReference type="ARBA" id="ARBA00022801"/>
    </source>
</evidence>
<evidence type="ECO:0000256" key="4">
    <source>
        <dbReference type="ARBA" id="ARBA00022723"/>
    </source>
</evidence>
<dbReference type="EMBL" id="JACHOC010000002">
    <property type="protein sequence ID" value="MBB4621425.1"/>
    <property type="molecule type" value="Genomic_DNA"/>
</dbReference>
<gene>
    <name evidence="7" type="ORF">GGQ57_001319</name>
</gene>
<dbReference type="EC" id="3.5.2.3" evidence="7"/>